<protein>
    <submittedName>
        <fullName evidence="4">Oidioi.mRNA.OKI2018_I69.chr2.g5829.t1.cds</fullName>
    </submittedName>
</protein>
<dbReference type="InterPro" id="IPR029052">
    <property type="entry name" value="Metallo-depent_PP-like"/>
</dbReference>
<keyword evidence="5" id="KW-1185">Reference proteome</keyword>
<evidence type="ECO:0000259" key="3">
    <source>
        <dbReference type="Pfam" id="PF14008"/>
    </source>
</evidence>
<dbReference type="InterPro" id="IPR025733">
    <property type="entry name" value="PAPs_C"/>
</dbReference>
<feature type="domain" description="Purple acid phosphatase C-terminal" evidence="3">
    <location>
        <begin position="286"/>
        <end position="345"/>
    </location>
</feature>
<feature type="domain" description="Calcineurin-like phosphoesterase" evidence="2">
    <location>
        <begin position="61"/>
        <end position="260"/>
    </location>
</feature>
<dbReference type="Pfam" id="PF14008">
    <property type="entry name" value="Metallophos_C"/>
    <property type="match status" value="1"/>
</dbReference>
<dbReference type="InterPro" id="IPR041792">
    <property type="entry name" value="MPP_PAP"/>
</dbReference>
<dbReference type="PANTHER" id="PTHR45867:SF3">
    <property type="entry name" value="ACID PHOSPHATASE TYPE 7"/>
    <property type="match status" value="1"/>
</dbReference>
<dbReference type="Gene3D" id="3.60.21.10">
    <property type="match status" value="1"/>
</dbReference>
<dbReference type="Proteomes" id="UP001158576">
    <property type="component" value="Chromosome 2"/>
</dbReference>
<evidence type="ECO:0000259" key="2">
    <source>
        <dbReference type="Pfam" id="PF00149"/>
    </source>
</evidence>
<reference evidence="4 5" key="1">
    <citation type="submission" date="2021-04" db="EMBL/GenBank/DDBJ databases">
        <authorList>
            <person name="Bliznina A."/>
        </authorList>
    </citation>
    <scope>NUCLEOTIDE SEQUENCE [LARGE SCALE GENOMIC DNA]</scope>
</reference>
<gene>
    <name evidence="4" type="ORF">OKIOD_LOCUS14594</name>
</gene>
<evidence type="ECO:0000313" key="4">
    <source>
        <dbReference type="EMBL" id="CAG5111528.1"/>
    </source>
</evidence>
<accession>A0ABN7T165</accession>
<dbReference type="CDD" id="cd00839">
    <property type="entry name" value="MPP_PAPs"/>
    <property type="match status" value="1"/>
</dbReference>
<proteinExistence type="predicted"/>
<sequence length="353" mass="41048">MKVAFSNVTKFVEPQDSSEIRYIHTVTLSDLNFGLYNYKLDDGKIYSFELTDSGPEDEQTFLIYGDFGVENSQCLGAIKSLVDSEDADMIWHIGDFAYDMFDDKGKNADRFMNMVEPIASSVPYMTIPGNHESKYNFTHYESRYSSVSKTNPFYYSYDYGNVHVLHFTTELYFYPDQFSEQNIKDQFDWIQQDLKAAAENRKNVPWIITTGHRPMYCEAKSNSAKCKEDTDPLRVGPYGLEKMFNDFGVDVAFWGHVHIYERMFPLNNKQFEKQPLDKYDNPKWVTHVITGAPGNKEDITTDMTDRPDWSAVRLEEYSFTTMTASHETLTIKQWSKDETPKIIDQFQITKISE</sequence>
<keyword evidence="1" id="KW-0325">Glycoprotein</keyword>
<organism evidence="4 5">
    <name type="scientific">Oikopleura dioica</name>
    <name type="common">Tunicate</name>
    <dbReference type="NCBI Taxonomy" id="34765"/>
    <lineage>
        <taxon>Eukaryota</taxon>
        <taxon>Metazoa</taxon>
        <taxon>Chordata</taxon>
        <taxon>Tunicata</taxon>
        <taxon>Appendicularia</taxon>
        <taxon>Copelata</taxon>
        <taxon>Oikopleuridae</taxon>
        <taxon>Oikopleura</taxon>
    </lineage>
</organism>
<dbReference type="SUPFAM" id="SSF56300">
    <property type="entry name" value="Metallo-dependent phosphatases"/>
    <property type="match status" value="1"/>
</dbReference>
<evidence type="ECO:0000256" key="1">
    <source>
        <dbReference type="ARBA" id="ARBA00023180"/>
    </source>
</evidence>
<dbReference type="Pfam" id="PF00149">
    <property type="entry name" value="Metallophos"/>
    <property type="match status" value="1"/>
</dbReference>
<dbReference type="InterPro" id="IPR004843">
    <property type="entry name" value="Calcineurin-like_PHP"/>
</dbReference>
<dbReference type="PANTHER" id="PTHR45867">
    <property type="entry name" value="PURPLE ACID PHOSPHATASE"/>
    <property type="match status" value="1"/>
</dbReference>
<evidence type="ECO:0000313" key="5">
    <source>
        <dbReference type="Proteomes" id="UP001158576"/>
    </source>
</evidence>
<dbReference type="EMBL" id="OU015567">
    <property type="protein sequence ID" value="CAG5111528.1"/>
    <property type="molecule type" value="Genomic_DNA"/>
</dbReference>
<name>A0ABN7T165_OIKDI</name>